<dbReference type="PANTHER" id="PTHR23132">
    <property type="entry name" value="D-ALANINE--D-ALANINE LIGASE"/>
    <property type="match status" value="1"/>
</dbReference>
<dbReference type="NCBIfam" id="TIGR01205">
    <property type="entry name" value="D_ala_D_alaTIGR"/>
    <property type="match status" value="1"/>
</dbReference>
<dbReference type="SUPFAM" id="SSF52440">
    <property type="entry name" value="PreATP-grasp domain"/>
    <property type="match status" value="1"/>
</dbReference>
<keyword evidence="3 12" id="KW-0436">Ligase</keyword>
<feature type="binding site" evidence="14">
    <location>
        <position position="334"/>
    </location>
    <ligand>
        <name>Mg(2+)</name>
        <dbReference type="ChEBI" id="CHEBI:18420"/>
        <label>2</label>
    </ligand>
</feature>
<dbReference type="GO" id="GO:0005829">
    <property type="term" value="C:cytosol"/>
    <property type="evidence" value="ECO:0007669"/>
    <property type="project" value="TreeGrafter"/>
</dbReference>
<dbReference type="GO" id="GO:0005524">
    <property type="term" value="F:ATP binding"/>
    <property type="evidence" value="ECO:0007669"/>
    <property type="project" value="UniProtKB-UniRule"/>
</dbReference>
<feature type="active site" evidence="13">
    <location>
        <position position="339"/>
    </location>
</feature>
<dbReference type="PIRSF" id="PIRSF039102">
    <property type="entry name" value="Ddl/VanB"/>
    <property type="match status" value="1"/>
</dbReference>
<evidence type="ECO:0000256" key="14">
    <source>
        <dbReference type="PIRSR" id="PIRSR039102-3"/>
    </source>
</evidence>
<protein>
    <recommendedName>
        <fullName evidence="12">D-alanine--D-alanine ligase</fullName>
        <ecNumber evidence="12">6.3.2.4</ecNumber>
    </recommendedName>
    <alternativeName>
        <fullName evidence="12">D-Ala-D-Ala ligase</fullName>
    </alternativeName>
    <alternativeName>
        <fullName evidence="12">D-alanylalanine synthetase</fullName>
    </alternativeName>
</protein>
<dbReference type="UniPathway" id="UPA00219"/>
<comment type="cofactor">
    <cofactor evidence="14">
        <name>Mg(2+)</name>
        <dbReference type="ChEBI" id="CHEBI:18420"/>
    </cofactor>
    <cofactor evidence="14">
        <name>Mn(2+)</name>
        <dbReference type="ChEBI" id="CHEBI:29035"/>
    </cofactor>
    <text evidence="14">Binds 2 magnesium or manganese ions per subunit.</text>
</comment>
<gene>
    <name evidence="12" type="primary">ddl</name>
    <name evidence="17" type="ORF">SAMN02910280_1430</name>
</gene>
<dbReference type="InterPro" id="IPR016185">
    <property type="entry name" value="PreATP-grasp_dom_sf"/>
</dbReference>
<dbReference type="Proteomes" id="UP000183461">
    <property type="component" value="Unassembled WGS sequence"/>
</dbReference>
<dbReference type="SUPFAM" id="SSF56059">
    <property type="entry name" value="Glutathione synthetase ATP-binding domain-like"/>
    <property type="match status" value="1"/>
</dbReference>
<dbReference type="GO" id="GO:0009252">
    <property type="term" value="P:peptidoglycan biosynthetic process"/>
    <property type="evidence" value="ECO:0007669"/>
    <property type="project" value="UniProtKB-UniRule"/>
</dbReference>
<evidence type="ECO:0000256" key="3">
    <source>
        <dbReference type="ARBA" id="ARBA00022598"/>
    </source>
</evidence>
<keyword evidence="10 14" id="KW-0464">Manganese</keyword>
<dbReference type="PANTHER" id="PTHR23132:SF25">
    <property type="entry name" value="D-ALANINE--D-ALANINE LIGASE A"/>
    <property type="match status" value="1"/>
</dbReference>
<comment type="cofactor">
    <cofactor evidence="1">
        <name>Mn(2+)</name>
        <dbReference type="ChEBI" id="CHEBI:29035"/>
    </cofactor>
</comment>
<name>A0A1K1MW89_RUMFL</name>
<dbReference type="GO" id="GO:0008716">
    <property type="term" value="F:D-alanine-D-alanine ligase activity"/>
    <property type="evidence" value="ECO:0007669"/>
    <property type="project" value="UniProtKB-UniRule"/>
</dbReference>
<evidence type="ECO:0000256" key="8">
    <source>
        <dbReference type="ARBA" id="ARBA00022960"/>
    </source>
</evidence>
<evidence type="ECO:0000256" key="15">
    <source>
        <dbReference type="PROSITE-ProRule" id="PRU00409"/>
    </source>
</evidence>
<dbReference type="RefSeq" id="WP_072299774.1">
    <property type="nucleotide sequence ID" value="NZ_CACVNT010000028.1"/>
</dbReference>
<dbReference type="Pfam" id="PF07478">
    <property type="entry name" value="Dala_Dala_lig_C"/>
    <property type="match status" value="1"/>
</dbReference>
<reference evidence="17 18" key="1">
    <citation type="submission" date="2016-11" db="EMBL/GenBank/DDBJ databases">
        <authorList>
            <person name="Jaros S."/>
            <person name="Januszkiewicz K."/>
            <person name="Wedrychowicz H."/>
        </authorList>
    </citation>
    <scope>NUCLEOTIDE SEQUENCE [LARGE SCALE GENOMIC DNA]</scope>
    <source>
        <strain evidence="17 18">YL228</strain>
    </source>
</reference>
<evidence type="ECO:0000313" key="17">
    <source>
        <dbReference type="EMBL" id="SFW27269.1"/>
    </source>
</evidence>
<comment type="catalytic activity">
    <reaction evidence="12">
        <text>2 D-alanine + ATP = D-alanyl-D-alanine + ADP + phosphate + H(+)</text>
        <dbReference type="Rhea" id="RHEA:11224"/>
        <dbReference type="ChEBI" id="CHEBI:15378"/>
        <dbReference type="ChEBI" id="CHEBI:30616"/>
        <dbReference type="ChEBI" id="CHEBI:43474"/>
        <dbReference type="ChEBI" id="CHEBI:57416"/>
        <dbReference type="ChEBI" id="CHEBI:57822"/>
        <dbReference type="ChEBI" id="CHEBI:456216"/>
        <dbReference type="EC" id="6.3.2.4"/>
    </reaction>
</comment>
<proteinExistence type="inferred from homology"/>
<evidence type="ECO:0000256" key="6">
    <source>
        <dbReference type="ARBA" id="ARBA00022840"/>
    </source>
</evidence>
<evidence type="ECO:0000256" key="10">
    <source>
        <dbReference type="ARBA" id="ARBA00023211"/>
    </source>
</evidence>
<dbReference type="Gene3D" id="3.30.470.20">
    <property type="entry name" value="ATP-grasp fold, B domain"/>
    <property type="match status" value="1"/>
</dbReference>
<comment type="subcellular location">
    <subcellularLocation>
        <location evidence="12">Cytoplasm</location>
    </subcellularLocation>
</comment>
<dbReference type="PROSITE" id="PS00844">
    <property type="entry name" value="DALA_DALA_LIGASE_2"/>
    <property type="match status" value="1"/>
</dbReference>
<evidence type="ECO:0000256" key="2">
    <source>
        <dbReference type="ARBA" id="ARBA00010871"/>
    </source>
</evidence>
<comment type="similarity">
    <text evidence="2 12">Belongs to the D-alanine--D-alanine ligase family.</text>
</comment>
<keyword evidence="6 15" id="KW-0067">ATP-binding</keyword>
<feature type="active site" evidence="13">
    <location>
        <position position="195"/>
    </location>
</feature>
<dbReference type="InterPro" id="IPR000291">
    <property type="entry name" value="D-Ala_lig_Van_CS"/>
</dbReference>
<keyword evidence="8 12" id="KW-0133">Cell shape</keyword>
<dbReference type="PROSITE" id="PS50975">
    <property type="entry name" value="ATP_GRASP"/>
    <property type="match status" value="1"/>
</dbReference>
<dbReference type="EMBL" id="FPIP01000003">
    <property type="protein sequence ID" value="SFW27269.1"/>
    <property type="molecule type" value="Genomic_DNA"/>
</dbReference>
<dbReference type="GO" id="GO:0046872">
    <property type="term" value="F:metal ion binding"/>
    <property type="evidence" value="ECO:0007669"/>
    <property type="project" value="UniProtKB-KW"/>
</dbReference>
<evidence type="ECO:0000256" key="12">
    <source>
        <dbReference type="HAMAP-Rule" id="MF_00047"/>
    </source>
</evidence>
<feature type="binding site" evidence="14">
    <location>
        <position position="332"/>
    </location>
    <ligand>
        <name>Mg(2+)</name>
        <dbReference type="ChEBI" id="CHEBI:18420"/>
        <label>1</label>
    </ligand>
</feature>
<evidence type="ECO:0000256" key="7">
    <source>
        <dbReference type="ARBA" id="ARBA00022842"/>
    </source>
</evidence>
<dbReference type="InterPro" id="IPR011761">
    <property type="entry name" value="ATP-grasp"/>
</dbReference>
<dbReference type="InterPro" id="IPR011095">
    <property type="entry name" value="Dala_Dala_lig_C"/>
</dbReference>
<feature type="binding site" evidence="14">
    <location>
        <position position="318"/>
    </location>
    <ligand>
        <name>Mg(2+)</name>
        <dbReference type="ChEBI" id="CHEBI:18420"/>
        <label>1</label>
    </ligand>
</feature>
<dbReference type="InterPro" id="IPR011127">
    <property type="entry name" value="Dala_Dala_lig_N"/>
</dbReference>
<dbReference type="AlphaFoldDB" id="A0A1K1MW89"/>
<evidence type="ECO:0000256" key="4">
    <source>
        <dbReference type="ARBA" id="ARBA00022723"/>
    </source>
</evidence>
<evidence type="ECO:0000313" key="18">
    <source>
        <dbReference type="Proteomes" id="UP000183461"/>
    </source>
</evidence>
<keyword evidence="5 15" id="KW-0547">Nucleotide-binding</keyword>
<dbReference type="NCBIfam" id="NF002528">
    <property type="entry name" value="PRK01966.1-4"/>
    <property type="match status" value="1"/>
</dbReference>
<dbReference type="Gene3D" id="3.30.1490.20">
    <property type="entry name" value="ATP-grasp fold, A domain"/>
    <property type="match status" value="1"/>
</dbReference>
<comment type="function">
    <text evidence="12">Cell wall formation.</text>
</comment>
<sequence length="395" mass="43658">MKINLAVLFGGRSVEHEVSVISAVQAMASINKEKYNIIPVYMTKKSEFFTSEKMLDINSFKDIPALLSESTECVFVRSTEGKVQLQSLKKKMFGSNVISDIDVAFPIVHGTNVEDGALQGYLQTLDLPYVGCDVLASAIGMDKFVMKILLKDAGFPVLDCCRFSSYEINEMDRMVAEVEKKFGYPVIVKPINLGSSVGISKGKDRDSLIKSIEEAFEFADRILIEPCVVQLKEINCAVAGDSESAEASVCEEPVQASGDDILSYDQKYVGGGKGGSKGMATLKRKIPADITPEQDEFIRKTAVDAFRYLGLNGVTRIDFMIDMATDKVYINEINTIPGSLAFYLWEPKGVKYTELLERLIQLALKRYRQGEKISYTFDTNILSMGGSFGSKGSKR</sequence>
<dbReference type="EC" id="6.3.2.4" evidence="12"/>
<comment type="pathway">
    <text evidence="12">Cell wall biogenesis; peptidoglycan biosynthesis.</text>
</comment>
<dbReference type="GO" id="GO:0071555">
    <property type="term" value="P:cell wall organization"/>
    <property type="evidence" value="ECO:0007669"/>
    <property type="project" value="UniProtKB-KW"/>
</dbReference>
<accession>A0A1K1MW89</accession>
<evidence type="ECO:0000259" key="16">
    <source>
        <dbReference type="PROSITE" id="PS50975"/>
    </source>
</evidence>
<evidence type="ECO:0000256" key="13">
    <source>
        <dbReference type="PIRSR" id="PIRSR039102-1"/>
    </source>
</evidence>
<keyword evidence="12" id="KW-0963">Cytoplasm</keyword>
<dbReference type="InterPro" id="IPR013815">
    <property type="entry name" value="ATP_grasp_subdomain_1"/>
</dbReference>
<evidence type="ECO:0000256" key="1">
    <source>
        <dbReference type="ARBA" id="ARBA00001936"/>
    </source>
</evidence>
<keyword evidence="11 12" id="KW-0961">Cell wall biogenesis/degradation</keyword>
<evidence type="ECO:0000256" key="9">
    <source>
        <dbReference type="ARBA" id="ARBA00022984"/>
    </source>
</evidence>
<dbReference type="HAMAP" id="MF_00047">
    <property type="entry name" value="Dala_Dala_lig"/>
    <property type="match status" value="1"/>
</dbReference>
<dbReference type="InterPro" id="IPR005905">
    <property type="entry name" value="D_ala_D_ala"/>
</dbReference>
<keyword evidence="7 14" id="KW-0460">Magnesium</keyword>
<feature type="domain" description="ATP-grasp" evidence="16">
    <location>
        <begin position="147"/>
        <end position="361"/>
    </location>
</feature>
<evidence type="ECO:0000256" key="11">
    <source>
        <dbReference type="ARBA" id="ARBA00023316"/>
    </source>
</evidence>
<keyword evidence="4 14" id="KW-0479">Metal-binding</keyword>
<keyword evidence="9 12" id="KW-0573">Peptidoglycan synthesis</keyword>
<dbReference type="GO" id="GO:0008360">
    <property type="term" value="P:regulation of cell shape"/>
    <property type="evidence" value="ECO:0007669"/>
    <property type="project" value="UniProtKB-KW"/>
</dbReference>
<feature type="active site" evidence="13">
    <location>
        <position position="15"/>
    </location>
</feature>
<dbReference type="Pfam" id="PF01820">
    <property type="entry name" value="Dala_Dala_lig_N"/>
    <property type="match status" value="1"/>
</dbReference>
<feature type="binding site" evidence="14">
    <location>
        <position position="332"/>
    </location>
    <ligand>
        <name>Mg(2+)</name>
        <dbReference type="ChEBI" id="CHEBI:18420"/>
        <label>2</label>
    </ligand>
</feature>
<dbReference type="Gene3D" id="3.40.50.20">
    <property type="match status" value="1"/>
</dbReference>
<evidence type="ECO:0000256" key="5">
    <source>
        <dbReference type="ARBA" id="ARBA00022741"/>
    </source>
</evidence>
<organism evidence="17 18">
    <name type="scientific">Ruminococcus flavefaciens</name>
    <dbReference type="NCBI Taxonomy" id="1265"/>
    <lineage>
        <taxon>Bacteria</taxon>
        <taxon>Bacillati</taxon>
        <taxon>Bacillota</taxon>
        <taxon>Clostridia</taxon>
        <taxon>Eubacteriales</taxon>
        <taxon>Oscillospiraceae</taxon>
        <taxon>Ruminococcus</taxon>
    </lineage>
</organism>